<gene>
    <name evidence="2" type="ORF">Pcinc_038021</name>
</gene>
<feature type="compositionally biased region" description="Basic and acidic residues" evidence="1">
    <location>
        <begin position="460"/>
        <end position="469"/>
    </location>
</feature>
<feature type="compositionally biased region" description="Polar residues" evidence="1">
    <location>
        <begin position="270"/>
        <end position="280"/>
    </location>
</feature>
<keyword evidence="3" id="KW-1185">Reference proteome</keyword>
<sequence length="565" mass="63576">MECSRCKSRHTAHRHTLDSDAFLPLLSLGRGRPMKRARVIREGVARWTFPARTPTRPSPHPHHHHHHHHHSSNNNNTNNNNNNISWSIQMQQSVPDMEGVVSEELRQRVERVLCFPVGGAEEGEGQESLPPDSHHQSRSPAGALLQEYLDQLEPGEALGEDEDEEEVEEELIFAGMESDEESDEGDLILEPEGETYTTPYLLYLQHIRSRRHYHHQQQHPDNNTTLRDHLTLPRQEEEEEVEEVAMATEEGVTLEGREGAVGRSGHRSGSLHTSSRTPTDSKGELQTPATDTNRDRSYTSTNDAYSRDQQDHQKLDPHVAHTAAVVSSSARGDQMCPSKYTSGREQTITALPPSGDKNNTMMKEKQHVSSTTVAARMSKKEDTTTTPSRRDYFDADVSMEGPQQQHYSLGHKNRRASTTRGMLVEDEAEIREDSGGGGGGGGVEYEEEEEEEGEGEETDEQTKKSTKGDKAKKKRKKNKNKNKKRRTSSKGERTTNSDETSAAQHEEENNVEKKLELLNKSTALSLFRQYARTIFAQGHPTFKLFESFEPRRDKVMEGGGGEVPK</sequence>
<proteinExistence type="predicted"/>
<comment type="caution">
    <text evidence="2">The sequence shown here is derived from an EMBL/GenBank/DDBJ whole genome shotgun (WGS) entry which is preliminary data.</text>
</comment>
<feature type="compositionally biased region" description="Basic and acidic residues" evidence="1">
    <location>
        <begin position="305"/>
        <end position="319"/>
    </location>
</feature>
<feature type="compositionally biased region" description="Basic residues" evidence="1">
    <location>
        <begin position="59"/>
        <end position="71"/>
    </location>
</feature>
<feature type="compositionally biased region" description="Low complexity" evidence="1">
    <location>
        <begin position="72"/>
        <end position="83"/>
    </location>
</feature>
<reference evidence="2" key="1">
    <citation type="submission" date="2023-10" db="EMBL/GenBank/DDBJ databases">
        <title>Genome assemblies of two species of porcelain crab, Petrolisthes cinctipes and Petrolisthes manimaculis (Anomura: Porcellanidae).</title>
        <authorList>
            <person name="Angst P."/>
        </authorList>
    </citation>
    <scope>NUCLEOTIDE SEQUENCE</scope>
    <source>
        <strain evidence="2">PB745_01</strain>
        <tissue evidence="2">Gill</tissue>
    </source>
</reference>
<feature type="compositionally biased region" description="Low complexity" evidence="1">
    <location>
        <begin position="320"/>
        <end position="330"/>
    </location>
</feature>
<feature type="region of interest" description="Disordered" evidence="1">
    <location>
        <begin position="50"/>
        <end position="83"/>
    </location>
</feature>
<evidence type="ECO:0000313" key="3">
    <source>
        <dbReference type="Proteomes" id="UP001286313"/>
    </source>
</evidence>
<feature type="region of interest" description="Disordered" evidence="1">
    <location>
        <begin position="120"/>
        <end position="139"/>
    </location>
</feature>
<dbReference type="EMBL" id="JAWQEG010006162">
    <property type="protein sequence ID" value="KAK3855593.1"/>
    <property type="molecule type" value="Genomic_DNA"/>
</dbReference>
<name>A0AAE1BRI9_PETCI</name>
<evidence type="ECO:0000256" key="1">
    <source>
        <dbReference type="SAM" id="MobiDB-lite"/>
    </source>
</evidence>
<dbReference type="Proteomes" id="UP001286313">
    <property type="component" value="Unassembled WGS sequence"/>
</dbReference>
<evidence type="ECO:0000313" key="2">
    <source>
        <dbReference type="EMBL" id="KAK3855593.1"/>
    </source>
</evidence>
<dbReference type="AlphaFoldDB" id="A0AAE1BRI9"/>
<feature type="region of interest" description="Disordered" evidence="1">
    <location>
        <begin position="247"/>
        <end position="514"/>
    </location>
</feature>
<protein>
    <submittedName>
        <fullName evidence="2">Uncharacterized protein</fullName>
    </submittedName>
</protein>
<feature type="compositionally biased region" description="Acidic residues" evidence="1">
    <location>
        <begin position="444"/>
        <end position="459"/>
    </location>
</feature>
<feature type="compositionally biased region" description="Basic and acidic residues" evidence="1">
    <location>
        <begin position="504"/>
        <end position="514"/>
    </location>
</feature>
<accession>A0AAE1BRI9</accession>
<organism evidence="2 3">
    <name type="scientific">Petrolisthes cinctipes</name>
    <name type="common">Flat porcelain crab</name>
    <dbReference type="NCBI Taxonomy" id="88211"/>
    <lineage>
        <taxon>Eukaryota</taxon>
        <taxon>Metazoa</taxon>
        <taxon>Ecdysozoa</taxon>
        <taxon>Arthropoda</taxon>
        <taxon>Crustacea</taxon>
        <taxon>Multicrustacea</taxon>
        <taxon>Malacostraca</taxon>
        <taxon>Eumalacostraca</taxon>
        <taxon>Eucarida</taxon>
        <taxon>Decapoda</taxon>
        <taxon>Pleocyemata</taxon>
        <taxon>Anomura</taxon>
        <taxon>Galatheoidea</taxon>
        <taxon>Porcellanidae</taxon>
        <taxon>Petrolisthes</taxon>
    </lineage>
</organism>
<feature type="compositionally biased region" description="Basic and acidic residues" evidence="1">
    <location>
        <begin position="378"/>
        <end position="393"/>
    </location>
</feature>
<feature type="compositionally biased region" description="Basic residues" evidence="1">
    <location>
        <begin position="470"/>
        <end position="488"/>
    </location>
</feature>
<feature type="compositionally biased region" description="Polar residues" evidence="1">
    <location>
        <begin position="339"/>
        <end position="349"/>
    </location>
</feature>